<protein>
    <submittedName>
        <fullName evidence="1">Uncharacterized protein</fullName>
    </submittedName>
</protein>
<dbReference type="GeneID" id="20190466"/>
<dbReference type="RefSeq" id="XP_008898817.1">
    <property type="nucleotide sequence ID" value="XM_008900569.1"/>
</dbReference>
<evidence type="ECO:0000313" key="2">
    <source>
        <dbReference type="Proteomes" id="UP000018817"/>
    </source>
</evidence>
<proteinExistence type="predicted"/>
<gene>
    <name evidence="1" type="ORF">PPTG_21867</name>
</gene>
<dbReference type="Proteomes" id="UP000018817">
    <property type="component" value="Unassembled WGS sequence"/>
</dbReference>
<dbReference type="EMBL" id="KI669569">
    <property type="protein sequence ID" value="ETN16103.1"/>
    <property type="molecule type" value="Genomic_DNA"/>
</dbReference>
<name>W2QSL6_PHYN3</name>
<dbReference type="AlphaFoldDB" id="W2QSL6"/>
<sequence length="78" mass="9277">MWRLRRVAIVYTRHALSVRDKLDLFGHTRLAYRGRNKYLPAPVNAFEYTVELYVKERLELQRVAVDEVAAQQQHHAIE</sequence>
<dbReference type="VEuPathDB" id="FungiDB:PPTG_21867"/>
<organism evidence="1 2">
    <name type="scientific">Phytophthora nicotianae (strain INRA-310)</name>
    <name type="common">Phytophthora parasitica</name>
    <dbReference type="NCBI Taxonomy" id="761204"/>
    <lineage>
        <taxon>Eukaryota</taxon>
        <taxon>Sar</taxon>
        <taxon>Stramenopiles</taxon>
        <taxon>Oomycota</taxon>
        <taxon>Peronosporomycetes</taxon>
        <taxon>Peronosporales</taxon>
        <taxon>Peronosporaceae</taxon>
        <taxon>Phytophthora</taxon>
    </lineage>
</organism>
<evidence type="ECO:0000313" key="1">
    <source>
        <dbReference type="EMBL" id="ETN16103.1"/>
    </source>
</evidence>
<reference evidence="1 2" key="2">
    <citation type="submission" date="2013-11" db="EMBL/GenBank/DDBJ databases">
        <title>The Genome Sequence of Phytophthora parasitica INRA-310.</title>
        <authorList>
            <consortium name="The Broad Institute Genomics Platform"/>
            <person name="Russ C."/>
            <person name="Tyler B."/>
            <person name="Panabieres F."/>
            <person name="Shan W."/>
            <person name="Tripathy S."/>
            <person name="Grunwald N."/>
            <person name="Machado M."/>
            <person name="Johnson C.S."/>
            <person name="Arredondo F."/>
            <person name="Hong C."/>
            <person name="Coffey M."/>
            <person name="Young S.K."/>
            <person name="Zeng Q."/>
            <person name="Gargeya S."/>
            <person name="Fitzgerald M."/>
            <person name="Abouelleil A."/>
            <person name="Alvarado L."/>
            <person name="Chapman S.B."/>
            <person name="Gainer-Dewar J."/>
            <person name="Goldberg J."/>
            <person name="Griggs A."/>
            <person name="Gujja S."/>
            <person name="Hansen M."/>
            <person name="Howarth C."/>
            <person name="Imamovic A."/>
            <person name="Ireland A."/>
            <person name="Larimer J."/>
            <person name="McCowan C."/>
            <person name="Murphy C."/>
            <person name="Pearson M."/>
            <person name="Poon T.W."/>
            <person name="Priest M."/>
            <person name="Roberts A."/>
            <person name="Saif S."/>
            <person name="Shea T."/>
            <person name="Sykes S."/>
            <person name="Wortman J."/>
            <person name="Nusbaum C."/>
            <person name="Birren B."/>
        </authorList>
    </citation>
    <scope>NUCLEOTIDE SEQUENCE [LARGE SCALE GENOMIC DNA]</scope>
    <source>
        <strain evidence="1 2">INRA-310</strain>
    </source>
</reference>
<reference evidence="2" key="1">
    <citation type="submission" date="2011-12" db="EMBL/GenBank/DDBJ databases">
        <authorList>
            <consortium name="The Broad Institute Genome Sequencing Platform"/>
            <person name="Russ C."/>
            <person name="Tyler B."/>
            <person name="Panabieres F."/>
            <person name="Shan W."/>
            <person name="Tripathy S."/>
            <person name="Grunwald N."/>
            <person name="Machado M."/>
            <person name="Young S.K."/>
            <person name="Zeng Q."/>
            <person name="Gargeya S."/>
            <person name="Fitzgerald M."/>
            <person name="Haas B."/>
            <person name="Abouelleil A."/>
            <person name="Alvarado L."/>
            <person name="Arachchi H.M."/>
            <person name="Berlin A."/>
            <person name="Chapman S.B."/>
            <person name="Gearin G."/>
            <person name="Goldberg J."/>
            <person name="Griggs A."/>
            <person name="Gujja S."/>
            <person name="Hansen M."/>
            <person name="Heiman D."/>
            <person name="Howarth C."/>
            <person name="Larimer J."/>
            <person name="Lui A."/>
            <person name="MacDonald P.J.P."/>
            <person name="McCowen C."/>
            <person name="Montmayeur A."/>
            <person name="Murphy C."/>
            <person name="Neiman D."/>
            <person name="Pearson M."/>
            <person name="Priest M."/>
            <person name="Roberts A."/>
            <person name="Saif S."/>
            <person name="Shea T."/>
            <person name="Sisk P."/>
            <person name="Stolte C."/>
            <person name="Sykes S."/>
            <person name="Wortman J."/>
            <person name="Nusbaum C."/>
            <person name="Birren B."/>
        </authorList>
    </citation>
    <scope>NUCLEOTIDE SEQUENCE [LARGE SCALE GENOMIC DNA]</scope>
    <source>
        <strain evidence="2">INRA-310</strain>
    </source>
</reference>
<accession>W2QSL6</accession>